<evidence type="ECO:0000256" key="3">
    <source>
        <dbReference type="ARBA" id="ARBA00022679"/>
    </source>
</evidence>
<feature type="domain" description="Sulfatase N-terminal" evidence="8">
    <location>
        <begin position="217"/>
        <end position="487"/>
    </location>
</feature>
<dbReference type="Proteomes" id="UP000515808">
    <property type="component" value="Chromosome"/>
</dbReference>
<evidence type="ECO:0000313" key="9">
    <source>
        <dbReference type="EMBL" id="QNM86103.1"/>
    </source>
</evidence>
<keyword evidence="10" id="KW-1185">Reference proteome</keyword>
<comment type="subcellular location">
    <subcellularLocation>
        <location evidence="1">Cell membrane</location>
        <topology evidence="1">Multi-pass membrane protein</topology>
    </subcellularLocation>
</comment>
<evidence type="ECO:0000313" key="10">
    <source>
        <dbReference type="Proteomes" id="UP000515808"/>
    </source>
</evidence>
<feature type="transmembrane region" description="Helical" evidence="7">
    <location>
        <begin position="129"/>
        <end position="148"/>
    </location>
</feature>
<dbReference type="PANTHER" id="PTHR30443:SF2">
    <property type="entry name" value="PHOSPHOETHANOLAMINE TRANSFERASE EPTC"/>
    <property type="match status" value="1"/>
</dbReference>
<dbReference type="Gene3D" id="3.40.720.10">
    <property type="entry name" value="Alkaline Phosphatase, subunit A"/>
    <property type="match status" value="1"/>
</dbReference>
<keyword evidence="3 9" id="KW-0808">Transferase</keyword>
<dbReference type="InterPro" id="IPR040423">
    <property type="entry name" value="PEA_transferase"/>
</dbReference>
<dbReference type="InterPro" id="IPR017850">
    <property type="entry name" value="Alkaline_phosphatase_core_sf"/>
</dbReference>
<dbReference type="CDD" id="cd16017">
    <property type="entry name" value="LptA"/>
    <property type="match status" value="1"/>
</dbReference>
<dbReference type="GO" id="GO:0009244">
    <property type="term" value="P:lipopolysaccharide core region biosynthetic process"/>
    <property type="evidence" value="ECO:0007669"/>
    <property type="project" value="TreeGrafter"/>
</dbReference>
<evidence type="ECO:0000256" key="6">
    <source>
        <dbReference type="ARBA" id="ARBA00023136"/>
    </source>
</evidence>
<keyword evidence="2" id="KW-1003">Cell membrane</keyword>
<protein>
    <submittedName>
        <fullName evidence="9">Phosphoethanolamine transferase</fullName>
    </submittedName>
</protein>
<feature type="transmembrane region" description="Helical" evidence="7">
    <location>
        <begin position="90"/>
        <end position="109"/>
    </location>
</feature>
<dbReference type="RefSeq" id="WP_187482988.1">
    <property type="nucleotide sequence ID" value="NZ_CP060695.1"/>
</dbReference>
<dbReference type="KEGG" id="ppec:H9W90_03020"/>
<dbReference type="Pfam" id="PF00884">
    <property type="entry name" value="Sulfatase"/>
    <property type="match status" value="1"/>
</dbReference>
<sequence length="541" mass="62329">MIPNLLFILIGEDSAVGSLLKKGVFFLISLSIISIPLTFLKPKYFSYLTILLFPVVIFEASHILQFKTASSQELVASILLTNYNEVKETVLLNFLSVLTLISIFALILIISKKIKPSFLISKKTKKSILLVFVFTFIALGIRNTKLAFTFNNKSSEIIRAVNYSFKVQMTKNFPVGFFIKSYEVHKGLQKKKKYFKNTKNFTFNAKKMDSLTEDEIYVLVIGETARKHNFHVYGYPKNTTPNLDTIKNLLVYKDVKSNANVTSLSIPFMLTRATPENPEIKFNEPNIVKAYKEAGFSTYWISNQQIGIGSIFGLYSKITDTYINTSKPLDAAGFDENILPVLDNVLKDKNKKKFIIIHTVGSHFRYNYRYPEKYTVFSPTLEKGLSIESTSDFNNRIKTINSYDNSILYTDFILGEIIQKIKNKKANSFMYYISDHGENLFDTDDKKLLHGFENPSKYETEIPLLIWTSDKYNKNFTKKYNFLKKNTTNKIATTNTFFTLLNMSNITYPNFEKQKSFANKKFDSLQKRTFYSVNKSIIKID</sequence>
<dbReference type="GO" id="GO:0005886">
    <property type="term" value="C:plasma membrane"/>
    <property type="evidence" value="ECO:0007669"/>
    <property type="project" value="UniProtKB-SubCell"/>
</dbReference>
<evidence type="ECO:0000256" key="7">
    <source>
        <dbReference type="SAM" id="Phobius"/>
    </source>
</evidence>
<feature type="transmembrane region" description="Helical" evidence="7">
    <location>
        <begin position="47"/>
        <end position="64"/>
    </location>
</feature>
<dbReference type="AlphaFoldDB" id="A0A7G9LBV4"/>
<dbReference type="SUPFAM" id="SSF53649">
    <property type="entry name" value="Alkaline phosphatase-like"/>
    <property type="match status" value="1"/>
</dbReference>
<evidence type="ECO:0000256" key="1">
    <source>
        <dbReference type="ARBA" id="ARBA00004651"/>
    </source>
</evidence>
<name>A0A7G9LBV4_9FLAO</name>
<evidence type="ECO:0000256" key="2">
    <source>
        <dbReference type="ARBA" id="ARBA00022475"/>
    </source>
</evidence>
<evidence type="ECO:0000256" key="5">
    <source>
        <dbReference type="ARBA" id="ARBA00022989"/>
    </source>
</evidence>
<proteinExistence type="predicted"/>
<evidence type="ECO:0000259" key="8">
    <source>
        <dbReference type="Pfam" id="PF00884"/>
    </source>
</evidence>
<reference evidence="9 10" key="1">
    <citation type="submission" date="2020-08" db="EMBL/GenBank/DDBJ databases">
        <title>Polaribacter sp. L12M9 isolated from gut of the Korean scallop.</title>
        <authorList>
            <person name="Jeong Y.S."/>
        </authorList>
    </citation>
    <scope>NUCLEOTIDE SEQUENCE [LARGE SCALE GENOMIC DNA]</scope>
    <source>
        <strain evidence="9 10">L12M9</strain>
    </source>
</reference>
<keyword evidence="4 7" id="KW-0812">Transmembrane</keyword>
<dbReference type="EMBL" id="CP060695">
    <property type="protein sequence ID" value="QNM86103.1"/>
    <property type="molecule type" value="Genomic_DNA"/>
</dbReference>
<keyword evidence="6 7" id="KW-0472">Membrane</keyword>
<dbReference type="GO" id="GO:0016776">
    <property type="term" value="F:phosphotransferase activity, phosphate group as acceptor"/>
    <property type="evidence" value="ECO:0007669"/>
    <property type="project" value="TreeGrafter"/>
</dbReference>
<evidence type="ECO:0000256" key="4">
    <source>
        <dbReference type="ARBA" id="ARBA00022692"/>
    </source>
</evidence>
<dbReference type="InterPro" id="IPR058130">
    <property type="entry name" value="PEA_transf_C"/>
</dbReference>
<dbReference type="PANTHER" id="PTHR30443">
    <property type="entry name" value="INNER MEMBRANE PROTEIN"/>
    <property type="match status" value="1"/>
</dbReference>
<feature type="transmembrane region" description="Helical" evidence="7">
    <location>
        <begin position="23"/>
        <end position="40"/>
    </location>
</feature>
<keyword evidence="5 7" id="KW-1133">Transmembrane helix</keyword>
<accession>A0A7G9LBV4</accession>
<gene>
    <name evidence="9" type="ORF">H9W90_03020</name>
</gene>
<dbReference type="InterPro" id="IPR000917">
    <property type="entry name" value="Sulfatase_N"/>
</dbReference>
<organism evidence="9 10">
    <name type="scientific">Polaribacter pectinis</name>
    <dbReference type="NCBI Taxonomy" id="2738844"/>
    <lineage>
        <taxon>Bacteria</taxon>
        <taxon>Pseudomonadati</taxon>
        <taxon>Bacteroidota</taxon>
        <taxon>Flavobacteriia</taxon>
        <taxon>Flavobacteriales</taxon>
        <taxon>Flavobacteriaceae</taxon>
    </lineage>
</organism>